<evidence type="ECO:0000256" key="1">
    <source>
        <dbReference type="ARBA" id="ARBA00001298"/>
    </source>
</evidence>
<name>A0A1S9PDJ8_9SPHI</name>
<evidence type="ECO:0000256" key="5">
    <source>
        <dbReference type="PIRSR" id="PIRSR600888-1"/>
    </source>
</evidence>
<comment type="function">
    <text evidence="2 7">Catalyzes the epimerization of the C3' and C5'positions of dTDP-6-deoxy-D-xylo-4-hexulose, forming dTDP-6-deoxy-L-lyxo-4-hexulose.</text>
</comment>
<evidence type="ECO:0000256" key="6">
    <source>
        <dbReference type="PIRSR" id="PIRSR600888-3"/>
    </source>
</evidence>
<dbReference type="Gene3D" id="2.60.120.10">
    <property type="entry name" value="Jelly Rolls"/>
    <property type="match status" value="1"/>
</dbReference>
<protein>
    <recommendedName>
        <fullName evidence="4 7">dTDP-4-dehydrorhamnose 3,5-epimerase</fullName>
        <ecNumber evidence="3 7">5.1.3.13</ecNumber>
    </recommendedName>
    <alternativeName>
        <fullName evidence="7">Thymidine diphospho-4-keto-rhamnose 3,5-epimerase</fullName>
    </alternativeName>
</protein>
<comment type="caution">
    <text evidence="8">The sequence shown here is derived from an EMBL/GenBank/DDBJ whole genome shotgun (WGS) entry which is preliminary data.</text>
</comment>
<organism evidence="8 9">
    <name type="scientific">Mucilaginibacter pedocola</name>
    <dbReference type="NCBI Taxonomy" id="1792845"/>
    <lineage>
        <taxon>Bacteria</taxon>
        <taxon>Pseudomonadati</taxon>
        <taxon>Bacteroidota</taxon>
        <taxon>Sphingobacteriia</taxon>
        <taxon>Sphingobacteriales</taxon>
        <taxon>Sphingobacteriaceae</taxon>
        <taxon>Mucilaginibacter</taxon>
    </lineage>
</organism>
<dbReference type="EC" id="5.1.3.13" evidence="3 7"/>
<comment type="pathway">
    <text evidence="7">Carbohydrate biosynthesis; dTDP-L-rhamnose biosynthesis.</text>
</comment>
<evidence type="ECO:0000256" key="2">
    <source>
        <dbReference type="ARBA" id="ARBA00001997"/>
    </source>
</evidence>
<evidence type="ECO:0000313" key="9">
    <source>
        <dbReference type="Proteomes" id="UP000189739"/>
    </source>
</evidence>
<sequence length="184" mass="20225">MTVTETLIPGVLILEPRVFTDDRGYFFESYSKRTLAEVGIDADFVQDNQSKSQKGTVRGLHAQANPFAQGKLVRVLQGSVMDVAVDARVGSPTYGKHVAVELTAANNLQLWVPAGCLHGFVTLEDDTIFSYKVTNYYDKASETGVLWNCPELAIGWGIAETEAVVSAKDQILPSFADWQSPFNY</sequence>
<dbReference type="GO" id="GO:0005829">
    <property type="term" value="C:cytosol"/>
    <property type="evidence" value="ECO:0007669"/>
    <property type="project" value="TreeGrafter"/>
</dbReference>
<gene>
    <name evidence="8" type="ORF">BC343_29870</name>
</gene>
<dbReference type="Proteomes" id="UP000189739">
    <property type="component" value="Unassembled WGS sequence"/>
</dbReference>
<dbReference type="CDD" id="cd00438">
    <property type="entry name" value="cupin_RmlC"/>
    <property type="match status" value="1"/>
</dbReference>
<evidence type="ECO:0000256" key="7">
    <source>
        <dbReference type="RuleBase" id="RU364069"/>
    </source>
</evidence>
<dbReference type="PANTHER" id="PTHR21047:SF2">
    <property type="entry name" value="THYMIDINE DIPHOSPHO-4-KETO-RHAMNOSE 3,5-EPIMERASE"/>
    <property type="match status" value="1"/>
</dbReference>
<keyword evidence="7" id="KW-0413">Isomerase</keyword>
<dbReference type="GO" id="GO:0008830">
    <property type="term" value="F:dTDP-4-dehydrorhamnose 3,5-epimerase activity"/>
    <property type="evidence" value="ECO:0007669"/>
    <property type="project" value="UniProtKB-UniRule"/>
</dbReference>
<dbReference type="Pfam" id="PF00908">
    <property type="entry name" value="dTDP_sugar_isom"/>
    <property type="match status" value="1"/>
</dbReference>
<dbReference type="GO" id="GO:0019305">
    <property type="term" value="P:dTDP-rhamnose biosynthetic process"/>
    <property type="evidence" value="ECO:0007669"/>
    <property type="project" value="UniProtKB-UniRule"/>
</dbReference>
<comment type="subunit">
    <text evidence="7">Homodimer.</text>
</comment>
<dbReference type="SUPFAM" id="SSF51182">
    <property type="entry name" value="RmlC-like cupins"/>
    <property type="match status" value="1"/>
</dbReference>
<evidence type="ECO:0000256" key="3">
    <source>
        <dbReference type="ARBA" id="ARBA00012098"/>
    </source>
</evidence>
<feature type="active site" description="Proton acceptor" evidence="5">
    <location>
        <position position="61"/>
    </location>
</feature>
<dbReference type="InterPro" id="IPR000888">
    <property type="entry name" value="RmlC-like"/>
</dbReference>
<comment type="catalytic activity">
    <reaction evidence="1 7">
        <text>dTDP-4-dehydro-6-deoxy-alpha-D-glucose = dTDP-4-dehydro-beta-L-rhamnose</text>
        <dbReference type="Rhea" id="RHEA:16969"/>
        <dbReference type="ChEBI" id="CHEBI:57649"/>
        <dbReference type="ChEBI" id="CHEBI:62830"/>
        <dbReference type="EC" id="5.1.3.13"/>
    </reaction>
</comment>
<feature type="active site" description="Proton donor" evidence="5">
    <location>
        <position position="131"/>
    </location>
</feature>
<dbReference type="UniPathway" id="UPA00124"/>
<dbReference type="PANTHER" id="PTHR21047">
    <property type="entry name" value="DTDP-6-DEOXY-D-GLUCOSE-3,5 EPIMERASE"/>
    <property type="match status" value="1"/>
</dbReference>
<dbReference type="AlphaFoldDB" id="A0A1S9PDJ8"/>
<proteinExistence type="inferred from homology"/>
<dbReference type="STRING" id="1792845.BC343_29870"/>
<accession>A0A1S9PDJ8</accession>
<dbReference type="RefSeq" id="WP_078349026.1">
    <property type="nucleotide sequence ID" value="NZ_MBTF01000018.1"/>
</dbReference>
<dbReference type="NCBIfam" id="TIGR01221">
    <property type="entry name" value="rmlC"/>
    <property type="match status" value="1"/>
</dbReference>
<evidence type="ECO:0000313" key="8">
    <source>
        <dbReference type="EMBL" id="OOQ59042.1"/>
    </source>
</evidence>
<evidence type="ECO:0000256" key="4">
    <source>
        <dbReference type="ARBA" id="ARBA00019595"/>
    </source>
</evidence>
<dbReference type="InterPro" id="IPR014710">
    <property type="entry name" value="RmlC-like_jellyroll"/>
</dbReference>
<feature type="site" description="Participates in a stacking interaction with the thymidine ring of dTDP-4-oxo-6-deoxyglucose" evidence="6">
    <location>
        <position position="137"/>
    </location>
</feature>
<keyword evidence="9" id="KW-1185">Reference proteome</keyword>
<dbReference type="InterPro" id="IPR011051">
    <property type="entry name" value="RmlC_Cupin_sf"/>
</dbReference>
<dbReference type="EMBL" id="MBTF01000018">
    <property type="protein sequence ID" value="OOQ59042.1"/>
    <property type="molecule type" value="Genomic_DNA"/>
</dbReference>
<dbReference type="OrthoDB" id="9800680at2"/>
<dbReference type="GO" id="GO:0000271">
    <property type="term" value="P:polysaccharide biosynthetic process"/>
    <property type="evidence" value="ECO:0007669"/>
    <property type="project" value="TreeGrafter"/>
</dbReference>
<reference evidence="8 9" key="1">
    <citation type="submission" date="2016-07" db="EMBL/GenBank/DDBJ databases">
        <title>Genomic analysis of zinc-resistant bacterium Mucilaginibacter pedocola TBZ30.</title>
        <authorList>
            <person name="Huang J."/>
            <person name="Tang J."/>
        </authorList>
    </citation>
    <scope>NUCLEOTIDE SEQUENCE [LARGE SCALE GENOMIC DNA]</scope>
    <source>
        <strain evidence="8 9">TBZ30</strain>
    </source>
</reference>
<comment type="similarity">
    <text evidence="7">Belongs to the dTDP-4-dehydrorhamnose 3,5-epimerase family.</text>
</comment>